<feature type="chain" id="PRO_5025441227" evidence="1">
    <location>
        <begin position="20"/>
        <end position="265"/>
    </location>
</feature>
<dbReference type="CDD" id="cd03139">
    <property type="entry name" value="GATase1_PfpI_2"/>
    <property type="match status" value="1"/>
</dbReference>
<keyword evidence="3" id="KW-0808">Transferase</keyword>
<dbReference type="PANTHER" id="PTHR43130">
    <property type="entry name" value="ARAC-FAMILY TRANSCRIPTIONAL REGULATOR"/>
    <property type="match status" value="1"/>
</dbReference>
<evidence type="ECO:0000313" key="4">
    <source>
        <dbReference type="Proteomes" id="UP000799770"/>
    </source>
</evidence>
<accession>A0A6A5ZD11</accession>
<dbReference type="InterPro" id="IPR002818">
    <property type="entry name" value="DJ-1/PfpI"/>
</dbReference>
<protein>
    <submittedName>
        <fullName evidence="3">Class I glutamine amidotransferase-like protein</fullName>
    </submittedName>
</protein>
<sequence length="265" mass="28340">MRLPRTFPLLATLFAPTLGIPLQPPIANTTALPINFAIVAFPGFQALDAFGPLDVFNSLSLLYSSNVTMHVKVVAATLDPVSTVVQSSPMMNMSHGDFGESIKPTHTFMQLLNKDTQGEVDVLIVPGGGGTREERLEEIAFIKATAPNAKYVISVCTGATLLARAGVLDGRKATSNKRAWSWVLTTGPKVEWVHTARWVHDGKYWTSSGVSAGIDVAYAWLEDVYGKGAADYVAMSGEYRRTTNASDDPFAAIWGDGAGGAVHLA</sequence>
<organism evidence="3 4">
    <name type="scientific">Lophiotrema nucula</name>
    <dbReference type="NCBI Taxonomy" id="690887"/>
    <lineage>
        <taxon>Eukaryota</taxon>
        <taxon>Fungi</taxon>
        <taxon>Dikarya</taxon>
        <taxon>Ascomycota</taxon>
        <taxon>Pezizomycotina</taxon>
        <taxon>Dothideomycetes</taxon>
        <taxon>Pleosporomycetidae</taxon>
        <taxon>Pleosporales</taxon>
        <taxon>Lophiotremataceae</taxon>
        <taxon>Lophiotrema</taxon>
    </lineage>
</organism>
<keyword evidence="1" id="KW-0732">Signal</keyword>
<keyword evidence="4" id="KW-1185">Reference proteome</keyword>
<dbReference type="EMBL" id="ML977320">
    <property type="protein sequence ID" value="KAF2116934.1"/>
    <property type="molecule type" value="Genomic_DNA"/>
</dbReference>
<dbReference type="InterPro" id="IPR052158">
    <property type="entry name" value="INH-QAR"/>
</dbReference>
<dbReference type="Gene3D" id="3.40.50.880">
    <property type="match status" value="1"/>
</dbReference>
<evidence type="ECO:0000259" key="2">
    <source>
        <dbReference type="Pfam" id="PF01965"/>
    </source>
</evidence>
<evidence type="ECO:0000256" key="1">
    <source>
        <dbReference type="SAM" id="SignalP"/>
    </source>
</evidence>
<proteinExistence type="predicted"/>
<dbReference type="OrthoDB" id="543156at2759"/>
<dbReference type="Pfam" id="PF01965">
    <property type="entry name" value="DJ-1_PfpI"/>
    <property type="match status" value="1"/>
</dbReference>
<dbReference type="AlphaFoldDB" id="A0A6A5ZD11"/>
<dbReference type="InterPro" id="IPR029062">
    <property type="entry name" value="Class_I_gatase-like"/>
</dbReference>
<dbReference type="GO" id="GO:0016740">
    <property type="term" value="F:transferase activity"/>
    <property type="evidence" value="ECO:0007669"/>
    <property type="project" value="UniProtKB-KW"/>
</dbReference>
<evidence type="ECO:0000313" key="3">
    <source>
        <dbReference type="EMBL" id="KAF2116934.1"/>
    </source>
</evidence>
<dbReference type="Proteomes" id="UP000799770">
    <property type="component" value="Unassembled WGS sequence"/>
</dbReference>
<dbReference type="SUPFAM" id="SSF52317">
    <property type="entry name" value="Class I glutamine amidotransferase-like"/>
    <property type="match status" value="1"/>
</dbReference>
<name>A0A6A5ZD11_9PLEO</name>
<feature type="signal peptide" evidence="1">
    <location>
        <begin position="1"/>
        <end position="19"/>
    </location>
</feature>
<dbReference type="PANTHER" id="PTHR43130:SF15">
    <property type="entry name" value="THIJ_PFPI FAMILY PROTEIN (AFU_ORTHOLOGUE AFUA_5G14240)"/>
    <property type="match status" value="1"/>
</dbReference>
<gene>
    <name evidence="3" type="ORF">BDV96DRAFT_491043</name>
</gene>
<reference evidence="3" key="1">
    <citation type="journal article" date="2020" name="Stud. Mycol.">
        <title>101 Dothideomycetes genomes: a test case for predicting lifestyles and emergence of pathogens.</title>
        <authorList>
            <person name="Haridas S."/>
            <person name="Albert R."/>
            <person name="Binder M."/>
            <person name="Bloem J."/>
            <person name="Labutti K."/>
            <person name="Salamov A."/>
            <person name="Andreopoulos B."/>
            <person name="Baker S."/>
            <person name="Barry K."/>
            <person name="Bills G."/>
            <person name="Bluhm B."/>
            <person name="Cannon C."/>
            <person name="Castanera R."/>
            <person name="Culley D."/>
            <person name="Daum C."/>
            <person name="Ezra D."/>
            <person name="Gonzalez J."/>
            <person name="Henrissat B."/>
            <person name="Kuo A."/>
            <person name="Liang C."/>
            <person name="Lipzen A."/>
            <person name="Lutzoni F."/>
            <person name="Magnuson J."/>
            <person name="Mondo S."/>
            <person name="Nolan M."/>
            <person name="Ohm R."/>
            <person name="Pangilinan J."/>
            <person name="Park H.-J."/>
            <person name="Ramirez L."/>
            <person name="Alfaro M."/>
            <person name="Sun H."/>
            <person name="Tritt A."/>
            <person name="Yoshinaga Y."/>
            <person name="Zwiers L.-H."/>
            <person name="Turgeon B."/>
            <person name="Goodwin S."/>
            <person name="Spatafora J."/>
            <person name="Crous P."/>
            <person name="Grigoriev I."/>
        </authorList>
    </citation>
    <scope>NUCLEOTIDE SEQUENCE</scope>
    <source>
        <strain evidence="3">CBS 627.86</strain>
    </source>
</reference>
<keyword evidence="3" id="KW-0315">Glutamine amidotransferase</keyword>
<feature type="domain" description="DJ-1/PfpI" evidence="2">
    <location>
        <begin position="37"/>
        <end position="222"/>
    </location>
</feature>